<protein>
    <submittedName>
        <fullName evidence="2">Uncharacterized protein</fullName>
    </submittedName>
</protein>
<feature type="transmembrane region" description="Helical" evidence="1">
    <location>
        <begin position="149"/>
        <end position="168"/>
    </location>
</feature>
<feature type="transmembrane region" description="Helical" evidence="1">
    <location>
        <begin position="54"/>
        <end position="73"/>
    </location>
</feature>
<keyword evidence="1" id="KW-1133">Transmembrane helix</keyword>
<sequence>NIISGNLLPMTDDNSFSIFCRIYRAFVWSIEVIHAISLIIGMTVVPKEKALKDGIISIVVIMETSFLLASIYTQQKLTIQVVRKMNEILRNADMIMVDLVKTALKPIILPFIIYGVAIHILILSTVIMTTGAVYLFLRKYSLDVYMMHLVLMLTAQYRYIAIKLTLLFQKPQDDNKNSQKKCHPMTDQWAEKELRALCQHQNNVL</sequence>
<dbReference type="STRING" id="104421.E2AGD0"/>
<dbReference type="Proteomes" id="UP000000311">
    <property type="component" value="Unassembled WGS sequence"/>
</dbReference>
<evidence type="ECO:0000256" key="1">
    <source>
        <dbReference type="SAM" id="Phobius"/>
    </source>
</evidence>
<feature type="transmembrane region" description="Helical" evidence="1">
    <location>
        <begin position="111"/>
        <end position="137"/>
    </location>
</feature>
<keyword evidence="1" id="KW-0472">Membrane</keyword>
<dbReference type="OrthoDB" id="8185860at2759"/>
<gene>
    <name evidence="2" type="ORF">EAG_02849</name>
</gene>
<organism evidence="3">
    <name type="scientific">Camponotus floridanus</name>
    <name type="common">Florida carpenter ant</name>
    <dbReference type="NCBI Taxonomy" id="104421"/>
    <lineage>
        <taxon>Eukaryota</taxon>
        <taxon>Metazoa</taxon>
        <taxon>Ecdysozoa</taxon>
        <taxon>Arthropoda</taxon>
        <taxon>Hexapoda</taxon>
        <taxon>Insecta</taxon>
        <taxon>Pterygota</taxon>
        <taxon>Neoptera</taxon>
        <taxon>Endopterygota</taxon>
        <taxon>Hymenoptera</taxon>
        <taxon>Apocrita</taxon>
        <taxon>Aculeata</taxon>
        <taxon>Formicoidea</taxon>
        <taxon>Formicidae</taxon>
        <taxon>Formicinae</taxon>
        <taxon>Camponotus</taxon>
    </lineage>
</organism>
<keyword evidence="1" id="KW-0812">Transmembrane</keyword>
<evidence type="ECO:0000313" key="3">
    <source>
        <dbReference type="Proteomes" id="UP000000311"/>
    </source>
</evidence>
<name>E2AGD0_CAMFO</name>
<feature type="non-terminal residue" evidence="2">
    <location>
        <position position="205"/>
    </location>
</feature>
<feature type="non-terminal residue" evidence="2">
    <location>
        <position position="1"/>
    </location>
</feature>
<reference evidence="2 3" key="1">
    <citation type="journal article" date="2010" name="Science">
        <title>Genomic comparison of the ants Camponotus floridanus and Harpegnathos saltator.</title>
        <authorList>
            <person name="Bonasio R."/>
            <person name="Zhang G."/>
            <person name="Ye C."/>
            <person name="Mutti N.S."/>
            <person name="Fang X."/>
            <person name="Qin N."/>
            <person name="Donahue G."/>
            <person name="Yang P."/>
            <person name="Li Q."/>
            <person name="Li C."/>
            <person name="Zhang P."/>
            <person name="Huang Z."/>
            <person name="Berger S.L."/>
            <person name="Reinberg D."/>
            <person name="Wang J."/>
            <person name="Liebig J."/>
        </authorList>
    </citation>
    <scope>NUCLEOTIDE SEQUENCE [LARGE SCALE GENOMIC DNA]</scope>
    <source>
        <strain evidence="3">C129</strain>
    </source>
</reference>
<evidence type="ECO:0000313" key="2">
    <source>
        <dbReference type="EMBL" id="EFN67463.1"/>
    </source>
</evidence>
<keyword evidence="3" id="KW-1185">Reference proteome</keyword>
<proteinExistence type="predicted"/>
<dbReference type="OMA" id="GVDVYMM"/>
<accession>E2AGD0</accession>
<dbReference type="InParanoid" id="E2AGD0"/>
<dbReference type="AlphaFoldDB" id="E2AGD0"/>
<feature type="transmembrane region" description="Helical" evidence="1">
    <location>
        <begin position="25"/>
        <end position="45"/>
    </location>
</feature>
<dbReference type="EMBL" id="GL439310">
    <property type="protein sequence ID" value="EFN67463.1"/>
    <property type="molecule type" value="Genomic_DNA"/>
</dbReference>